<dbReference type="InterPro" id="IPR006046">
    <property type="entry name" value="Alpha_amylase"/>
</dbReference>
<evidence type="ECO:0000256" key="4">
    <source>
        <dbReference type="RuleBase" id="RU003615"/>
    </source>
</evidence>
<dbReference type="CDD" id="cd02857">
    <property type="entry name" value="E_set_CDase_PDE_N"/>
    <property type="match status" value="1"/>
</dbReference>
<evidence type="ECO:0000256" key="1">
    <source>
        <dbReference type="ARBA" id="ARBA00008061"/>
    </source>
</evidence>
<evidence type="ECO:0000256" key="5">
    <source>
        <dbReference type="RuleBase" id="RU361134"/>
    </source>
</evidence>
<comment type="caution">
    <text evidence="7">The sequence shown here is derived from an EMBL/GenBank/DDBJ whole genome shotgun (WGS) entry which is preliminary data.</text>
</comment>
<dbReference type="Gene3D" id="3.90.400.10">
    <property type="entry name" value="Oligo-1,6-glucosidase, Domain 2"/>
    <property type="match status" value="1"/>
</dbReference>
<keyword evidence="5" id="KW-0119">Carbohydrate metabolism</keyword>
<dbReference type="InterPro" id="IPR004185">
    <property type="entry name" value="Glyco_hydro_13_lg-like_dom"/>
</dbReference>
<evidence type="ECO:0000313" key="7">
    <source>
        <dbReference type="EMBL" id="MRJ46593.1"/>
    </source>
</evidence>
<evidence type="ECO:0000256" key="2">
    <source>
        <dbReference type="ARBA" id="ARBA00022801"/>
    </source>
</evidence>
<dbReference type="PANTHER" id="PTHR10357">
    <property type="entry name" value="ALPHA-AMYLASE FAMILY MEMBER"/>
    <property type="match status" value="1"/>
</dbReference>
<dbReference type="GO" id="GO:0004556">
    <property type="term" value="F:alpha-amylase activity"/>
    <property type="evidence" value="ECO:0007669"/>
    <property type="project" value="UniProtKB-UniRule"/>
</dbReference>
<accession>A0A844C7C1</accession>
<evidence type="ECO:0000256" key="3">
    <source>
        <dbReference type="ARBA" id="ARBA00023295"/>
    </source>
</evidence>
<gene>
    <name evidence="7" type="ORF">GF867_03285</name>
</gene>
<dbReference type="PANTHER" id="PTHR10357:SF210">
    <property type="entry name" value="MALTODEXTRIN GLUCOSIDASE"/>
    <property type="match status" value="1"/>
</dbReference>
<organism evidence="7 8">
    <name type="scientific">Fundicoccus ignavus</name>
    <dbReference type="NCBI Taxonomy" id="2664442"/>
    <lineage>
        <taxon>Bacteria</taxon>
        <taxon>Bacillati</taxon>
        <taxon>Bacillota</taxon>
        <taxon>Bacilli</taxon>
        <taxon>Lactobacillales</taxon>
        <taxon>Aerococcaceae</taxon>
        <taxon>Fundicoccus</taxon>
    </lineage>
</organism>
<dbReference type="RefSeq" id="WP_153831694.1">
    <property type="nucleotide sequence ID" value="NZ_WJQT01000003.1"/>
</dbReference>
<dbReference type="Pfam" id="PF02903">
    <property type="entry name" value="Alpha-amylase_N"/>
    <property type="match status" value="1"/>
</dbReference>
<evidence type="ECO:0000259" key="6">
    <source>
        <dbReference type="SMART" id="SM00642"/>
    </source>
</evidence>
<dbReference type="CDD" id="cd11338">
    <property type="entry name" value="AmyAc_CMD"/>
    <property type="match status" value="1"/>
</dbReference>
<name>A0A844C7C1_9LACT</name>
<dbReference type="SMART" id="SM00642">
    <property type="entry name" value="Aamy"/>
    <property type="match status" value="1"/>
</dbReference>
<dbReference type="EC" id="3.2.1.1" evidence="5"/>
<dbReference type="InterPro" id="IPR013783">
    <property type="entry name" value="Ig-like_fold"/>
</dbReference>
<dbReference type="SUPFAM" id="SSF51445">
    <property type="entry name" value="(Trans)glycosidases"/>
    <property type="match status" value="1"/>
</dbReference>
<protein>
    <recommendedName>
        <fullName evidence="5">Alpha-amylase</fullName>
        <ecNumber evidence="5">3.2.1.1</ecNumber>
    </recommendedName>
</protein>
<reference evidence="7 8" key="1">
    <citation type="submission" date="2019-11" db="EMBL/GenBank/DDBJ databases">
        <title>Characterisation of Fundicoccus ignavus gen. nov. sp. nov., a novel genus of the family Aerococcaceae from bulk tank milk.</title>
        <authorList>
            <person name="Siebert A."/>
            <person name="Huptas C."/>
            <person name="Wenning M."/>
            <person name="Scherer S."/>
            <person name="Doll E.V."/>
        </authorList>
    </citation>
    <scope>NUCLEOTIDE SEQUENCE [LARGE SCALE GENOMIC DNA]</scope>
    <source>
        <strain evidence="7 8">DSM 109652</strain>
    </source>
</reference>
<dbReference type="EMBL" id="WJQT01000003">
    <property type="protein sequence ID" value="MRJ46593.1"/>
    <property type="molecule type" value="Genomic_DNA"/>
</dbReference>
<dbReference type="Gene3D" id="2.60.40.1180">
    <property type="entry name" value="Golgi alpha-mannosidase II"/>
    <property type="match status" value="1"/>
</dbReference>
<dbReference type="InterPro" id="IPR017853">
    <property type="entry name" value="GH"/>
</dbReference>
<dbReference type="Proteomes" id="UP000440066">
    <property type="component" value="Unassembled WGS sequence"/>
</dbReference>
<comment type="catalytic activity">
    <reaction evidence="5">
        <text>Endohydrolysis of (1-&gt;4)-alpha-D-glucosidic linkages in polysaccharides containing three or more (1-&gt;4)-alpha-linked D-glucose units.</text>
        <dbReference type="EC" id="3.2.1.1"/>
    </reaction>
</comment>
<dbReference type="AlphaFoldDB" id="A0A844C7C1"/>
<dbReference type="InterPro" id="IPR006047">
    <property type="entry name" value="GH13_cat_dom"/>
</dbReference>
<proteinExistence type="inferred from homology"/>
<dbReference type="PRINTS" id="PR00110">
    <property type="entry name" value="ALPHAAMYLASE"/>
</dbReference>
<dbReference type="Pfam" id="PF00128">
    <property type="entry name" value="Alpha-amylase"/>
    <property type="match status" value="2"/>
</dbReference>
<dbReference type="InterPro" id="IPR013780">
    <property type="entry name" value="Glyco_hydro_b"/>
</dbReference>
<sequence length="579" mass="68342">MDKQSILHKTKSSYAYAFNENNIHLRIRSKRDDLTNVYVLMSSEEGWKENSKGQWIWGKSKVQMVKEFSTELYDYWFLEVTPPELKMRYGFLLQKDEKEELFIERGFFSVDDDYIQNDINSYFSFPYLHTKDVFNPPSWVKDTVWYQIFPDRFNNGDLSNDVLGTNSWENTTAPAVGEYEFYGGDLEGIIEKIPYLEELGITGIYLTPIFKAPSSHKYDTEDYYEIDSSFGDKETLRRLVDLAHEKGIRIMLDAVFNHIGKNSYQFQDAWQKREKSIYYDWFFFDGDHYLNFSPNMPKLNTNNPEVIAYLIDIATYWIKETNIDGWRLDVANEVDHEFWRQFRRATKAIKPDTYICGEIWHDSQAWLNGDQFDGVMNYPLAKPIQEWIAAGRIDGIDFVEQFVHAYTRYSKNVNDGMMTLLDSHDTQRIINCADYDQQKVDMCFALLSTVPGSICFYYGSEIYLQGEDDPDNRRPMIWGEVASESNLKQLISLRNEYSAMGSSGDYAFLYYDNSTVMFKKYSQTETIYFLFNTQESQQVELPHEMKNKSYLNLMDQTRIELSETIMLENYSYYILLEKY</sequence>
<dbReference type="GO" id="GO:0005975">
    <property type="term" value="P:carbohydrate metabolic process"/>
    <property type="evidence" value="ECO:0007669"/>
    <property type="project" value="InterPro"/>
</dbReference>
<dbReference type="Gene3D" id="2.60.40.10">
    <property type="entry name" value="Immunoglobulins"/>
    <property type="match status" value="1"/>
</dbReference>
<feature type="domain" description="Glycosyl hydrolase family 13 catalytic" evidence="6">
    <location>
        <begin position="147"/>
        <end position="494"/>
    </location>
</feature>
<evidence type="ECO:0000313" key="8">
    <source>
        <dbReference type="Proteomes" id="UP000440066"/>
    </source>
</evidence>
<dbReference type="SUPFAM" id="SSF51011">
    <property type="entry name" value="Glycosyl hydrolase domain"/>
    <property type="match status" value="1"/>
</dbReference>
<dbReference type="Gene3D" id="3.20.20.80">
    <property type="entry name" value="Glycosidases"/>
    <property type="match status" value="1"/>
</dbReference>
<comment type="similarity">
    <text evidence="1 4">Belongs to the glycosyl hydrolase 13 family.</text>
</comment>
<dbReference type="GO" id="GO:0043169">
    <property type="term" value="F:cation binding"/>
    <property type="evidence" value="ECO:0007669"/>
    <property type="project" value="InterPro"/>
</dbReference>
<keyword evidence="3 5" id="KW-0326">Glycosidase</keyword>
<dbReference type="InterPro" id="IPR045857">
    <property type="entry name" value="O16G_dom_2"/>
</dbReference>
<keyword evidence="2 5" id="KW-0378">Hydrolase</keyword>